<organism evidence="1 2">
    <name type="scientific">Necator americanus</name>
    <name type="common">Human hookworm</name>
    <dbReference type="NCBI Taxonomy" id="51031"/>
    <lineage>
        <taxon>Eukaryota</taxon>
        <taxon>Metazoa</taxon>
        <taxon>Ecdysozoa</taxon>
        <taxon>Nematoda</taxon>
        <taxon>Chromadorea</taxon>
        <taxon>Rhabditida</taxon>
        <taxon>Rhabditina</taxon>
        <taxon>Rhabditomorpha</taxon>
        <taxon>Strongyloidea</taxon>
        <taxon>Ancylostomatidae</taxon>
        <taxon>Bunostominae</taxon>
        <taxon>Necator</taxon>
    </lineage>
</organism>
<name>A0ABR1CFW2_NECAM</name>
<keyword evidence="2" id="KW-1185">Reference proteome</keyword>
<gene>
    <name evidence="1" type="primary">Necator_chrII.g7429</name>
    <name evidence="1" type="ORF">RB195_019636</name>
</gene>
<reference evidence="1 2" key="1">
    <citation type="submission" date="2023-08" db="EMBL/GenBank/DDBJ databases">
        <title>A Necator americanus chromosomal reference genome.</title>
        <authorList>
            <person name="Ilik V."/>
            <person name="Petrzelkova K.J."/>
            <person name="Pardy F."/>
            <person name="Fuh T."/>
            <person name="Niatou-Singa F.S."/>
            <person name="Gouil Q."/>
            <person name="Baker L."/>
            <person name="Ritchie M.E."/>
            <person name="Jex A.R."/>
            <person name="Gazzola D."/>
            <person name="Li H."/>
            <person name="Toshio Fujiwara R."/>
            <person name="Zhan B."/>
            <person name="Aroian R.V."/>
            <person name="Pafco B."/>
            <person name="Schwarz E.M."/>
        </authorList>
    </citation>
    <scope>NUCLEOTIDE SEQUENCE [LARGE SCALE GENOMIC DNA]</scope>
    <source>
        <strain evidence="1 2">Aroian</strain>
        <tissue evidence="1">Whole animal</tissue>
    </source>
</reference>
<evidence type="ECO:0000313" key="2">
    <source>
        <dbReference type="Proteomes" id="UP001303046"/>
    </source>
</evidence>
<evidence type="ECO:0000313" key="1">
    <source>
        <dbReference type="EMBL" id="KAK6737054.1"/>
    </source>
</evidence>
<sequence length="158" mass="17937">MSVRSKAPESDLSFGACNQITRVYSVKPTASRKIRETKGLCIHEFYNYTYDTLVGNKFLTPEKSHVLQYRSRKDGFTRSYGLPKLKRTRMTICVYNARTPALKALIRDLMMQARKTKYKIIGLNGQDHGTPLNAVYETEGELFLGTCDIRGVGAFVNK</sequence>
<dbReference type="Proteomes" id="UP001303046">
    <property type="component" value="Unassembled WGS sequence"/>
</dbReference>
<protein>
    <submittedName>
        <fullName evidence="1">Uncharacterized protein</fullName>
    </submittedName>
</protein>
<proteinExistence type="predicted"/>
<dbReference type="EMBL" id="JAVFWL010000002">
    <property type="protein sequence ID" value="KAK6737054.1"/>
    <property type="molecule type" value="Genomic_DNA"/>
</dbReference>
<accession>A0ABR1CFW2</accession>
<comment type="caution">
    <text evidence="1">The sequence shown here is derived from an EMBL/GenBank/DDBJ whole genome shotgun (WGS) entry which is preliminary data.</text>
</comment>